<reference evidence="3 4" key="1">
    <citation type="submission" date="2017-09" db="EMBL/GenBank/DDBJ databases">
        <title>Evaluation of Pacific Biosciences Sequencing Technology to Finishing C. thermocellum Genome Sequences.</title>
        <authorList>
            <person name="Brown S."/>
        </authorList>
    </citation>
    <scope>NUCLEOTIDE SEQUENCE [LARGE SCALE GENOMIC DNA]</scope>
    <source>
        <strain evidence="3 4">AD2</strain>
    </source>
</reference>
<evidence type="ECO:0000259" key="1">
    <source>
        <dbReference type="Pfam" id="PF03551"/>
    </source>
</evidence>
<dbReference type="PANTHER" id="PTHR43252">
    <property type="entry name" value="TRANSCRIPTIONAL REGULATOR YQJI"/>
    <property type="match status" value="1"/>
</dbReference>
<dbReference type="InterPro" id="IPR018309">
    <property type="entry name" value="Tscrpt_reg_PadR_C"/>
</dbReference>
<dbReference type="EMBL" id="PDBW01000001">
    <property type="protein sequence ID" value="PFH03551.1"/>
    <property type="molecule type" value="Genomic_DNA"/>
</dbReference>
<feature type="domain" description="Transcription regulator PadR C-terminal" evidence="2">
    <location>
        <begin position="116"/>
        <end position="200"/>
    </location>
</feature>
<dbReference type="InterPro" id="IPR036388">
    <property type="entry name" value="WH-like_DNA-bd_sf"/>
</dbReference>
<dbReference type="InterPro" id="IPR036390">
    <property type="entry name" value="WH_DNA-bd_sf"/>
</dbReference>
<dbReference type="SUPFAM" id="SSF46785">
    <property type="entry name" value="Winged helix' DNA-binding domain"/>
    <property type="match status" value="1"/>
</dbReference>
<accession>A0AB36TJ35</accession>
<gene>
    <name evidence="3" type="ORF">M972_112362</name>
</gene>
<proteinExistence type="predicted"/>
<protein>
    <submittedName>
        <fullName evidence="3">PadR family transcriptional regulator</fullName>
    </submittedName>
</protein>
<feature type="domain" description="Transcription regulator PadR N-terminal" evidence="1">
    <location>
        <begin position="30"/>
        <end position="103"/>
    </location>
</feature>
<dbReference type="AlphaFoldDB" id="A0AB36TJ35"/>
<dbReference type="Gene3D" id="6.10.140.190">
    <property type="match status" value="1"/>
</dbReference>
<sequence length="204" mass="24179">MLYIDNIPLVEYNNIIQVEYVVINMLKHGILGLLNYGDMTGYEIMKVFRDSLSFFWTANTSQIYRELNTLKKDGFVTDIVVKQTGKPDKKVFSITESGREELKRWLREYDYGNRNSPLCMKVFFSGELPKEENIERLREIKNEAQQAIERYSSVFETMKIYKGMVARPEDSVYWNMTVEYGIRYMKMLSEWCDCCIKILEDVEK</sequence>
<name>A0AB36TJ35_ACETH</name>
<evidence type="ECO:0000313" key="3">
    <source>
        <dbReference type="EMBL" id="PFH03551.1"/>
    </source>
</evidence>
<dbReference type="InterPro" id="IPR005149">
    <property type="entry name" value="Tscrpt_reg_PadR_N"/>
</dbReference>
<dbReference type="Pfam" id="PF10400">
    <property type="entry name" value="Vir_act_alpha_C"/>
    <property type="match status" value="1"/>
</dbReference>
<dbReference type="Gene3D" id="1.10.10.10">
    <property type="entry name" value="Winged helix-like DNA-binding domain superfamily/Winged helix DNA-binding domain"/>
    <property type="match status" value="1"/>
</dbReference>
<dbReference type="Pfam" id="PF03551">
    <property type="entry name" value="PadR"/>
    <property type="match status" value="1"/>
</dbReference>
<organism evidence="3 4">
    <name type="scientific">Acetivibrio thermocellus AD2</name>
    <dbReference type="NCBI Taxonomy" id="1138384"/>
    <lineage>
        <taxon>Bacteria</taxon>
        <taxon>Bacillati</taxon>
        <taxon>Bacillota</taxon>
        <taxon>Clostridia</taxon>
        <taxon>Eubacteriales</taxon>
        <taxon>Oscillospiraceae</taxon>
        <taxon>Acetivibrio</taxon>
    </lineage>
</organism>
<dbReference type="Proteomes" id="UP000223596">
    <property type="component" value="Unassembled WGS sequence"/>
</dbReference>
<evidence type="ECO:0000259" key="2">
    <source>
        <dbReference type="Pfam" id="PF10400"/>
    </source>
</evidence>
<dbReference type="PANTHER" id="PTHR43252:SF6">
    <property type="entry name" value="NEGATIVE TRANSCRIPTION REGULATOR PADR"/>
    <property type="match status" value="1"/>
</dbReference>
<comment type="caution">
    <text evidence="3">The sequence shown here is derived from an EMBL/GenBank/DDBJ whole genome shotgun (WGS) entry which is preliminary data.</text>
</comment>
<evidence type="ECO:0000313" key="4">
    <source>
        <dbReference type="Proteomes" id="UP000223596"/>
    </source>
</evidence>